<dbReference type="Pfam" id="PF00596">
    <property type="entry name" value="Aldolase_II"/>
    <property type="match status" value="1"/>
</dbReference>
<feature type="domain" description="Class II aldolase/adducin N-terminal" evidence="11">
    <location>
        <begin position="8"/>
        <end position="184"/>
    </location>
</feature>
<evidence type="ECO:0000256" key="2">
    <source>
        <dbReference type="ARBA" id="ARBA00010037"/>
    </source>
</evidence>
<dbReference type="InParanoid" id="B5YHY2"/>
<protein>
    <recommendedName>
        <fullName evidence="8">3-oxo-tetronate 4-phosphate decarboxylase</fullName>
        <ecNumber evidence="7">4.1.1.104</ecNumber>
    </recommendedName>
</protein>
<dbReference type="Gene3D" id="3.40.225.10">
    <property type="entry name" value="Class II aldolase/adducin N-terminal domain"/>
    <property type="match status" value="1"/>
</dbReference>
<dbReference type="eggNOG" id="COG0235">
    <property type="taxonomic scope" value="Bacteria"/>
</dbReference>
<dbReference type="EC" id="4.1.1.104" evidence="7"/>
<dbReference type="InterPro" id="IPR001303">
    <property type="entry name" value="Aldolase_II/adducin_N"/>
</dbReference>
<dbReference type="FunCoup" id="B5YHY2">
    <property type="interactions" value="195"/>
</dbReference>
<dbReference type="GO" id="GO:0016832">
    <property type="term" value="F:aldehyde-lyase activity"/>
    <property type="evidence" value="ECO:0000318"/>
    <property type="project" value="GO_Central"/>
</dbReference>
<evidence type="ECO:0000256" key="9">
    <source>
        <dbReference type="ARBA" id="ARBA00047520"/>
    </source>
</evidence>
<evidence type="ECO:0000259" key="11">
    <source>
        <dbReference type="SMART" id="SM01007"/>
    </source>
</evidence>
<dbReference type="FunFam" id="3.40.225.10:FF:000008">
    <property type="entry name" value="Sugar aldolase"/>
    <property type="match status" value="1"/>
</dbReference>
<sequence length="191" mass="21679">MQWEKERKEIVRVAKKIYKKGLVTANSGNFSVRTANETILITPRSKSYERLKFSDIIELNFDGKVIEGSREPSSEYRLHIEIYKRRKDINAVIHTHSTFACALASLNQSLPVILDEQRTVFGGEVRVAKYAVSGSEELAKEAVKALKNRKAVFLSKHGAVAVGKNISEADTICELLEKFCQIYVFMRLLQK</sequence>
<dbReference type="SUPFAM" id="SSF53639">
    <property type="entry name" value="AraD/HMP-PK domain-like"/>
    <property type="match status" value="1"/>
</dbReference>
<dbReference type="GO" id="GO:0019323">
    <property type="term" value="P:pentose catabolic process"/>
    <property type="evidence" value="ECO:0000318"/>
    <property type="project" value="GO_Central"/>
</dbReference>
<name>B5YHY2_THEYD</name>
<evidence type="ECO:0000256" key="4">
    <source>
        <dbReference type="ARBA" id="ARBA00022833"/>
    </source>
</evidence>
<evidence type="ECO:0000256" key="5">
    <source>
        <dbReference type="ARBA" id="ARBA00023239"/>
    </source>
</evidence>
<dbReference type="InterPro" id="IPR036409">
    <property type="entry name" value="Aldolase_II/adducin_N_sf"/>
</dbReference>
<keyword evidence="13" id="KW-1185">Reference proteome</keyword>
<comment type="function">
    <text evidence="6">Catalyzes the decarboxylation of 3-oxo-tetronate 4-phosphate to dihydroxyacetone phosphate (DHAP) and CO(2).</text>
</comment>
<dbReference type="AlphaFoldDB" id="B5YHY2"/>
<dbReference type="InterPro" id="IPR050197">
    <property type="entry name" value="Aldolase_class_II_sugar_metab"/>
</dbReference>
<keyword evidence="3" id="KW-0479">Metal-binding</keyword>
<reference evidence="12 13" key="2">
    <citation type="journal article" date="2015" name="Genome Announc.">
        <title>Genome Sequence of the Sulfate-Reducing Thermophilic Bacterium Thermodesulfovibrio yellowstonii Strain DSM 11347T (Phylum Nitrospirae).</title>
        <authorList>
            <person name="Bhatnagar S."/>
            <person name="Badger J.H."/>
            <person name="Madupu R."/>
            <person name="Khouri H.M."/>
            <person name="O'Connor E.M."/>
            <person name="Robb F.T."/>
            <person name="Ward N.L."/>
            <person name="Eisen J.A."/>
        </authorList>
    </citation>
    <scope>NUCLEOTIDE SEQUENCE [LARGE SCALE GENOMIC DNA]</scope>
    <source>
        <strain evidence="13">ATCC 51303 / DSM 11347 / YP87</strain>
    </source>
</reference>
<evidence type="ECO:0000256" key="6">
    <source>
        <dbReference type="ARBA" id="ARBA00044745"/>
    </source>
</evidence>
<dbReference type="STRING" id="289376.THEYE_A0198"/>
<dbReference type="SMART" id="SM01007">
    <property type="entry name" value="Aldolase_II"/>
    <property type="match status" value="1"/>
</dbReference>
<evidence type="ECO:0000256" key="8">
    <source>
        <dbReference type="ARBA" id="ARBA00044803"/>
    </source>
</evidence>
<proteinExistence type="inferred from homology"/>
<dbReference type="PANTHER" id="PTHR22789:SF0">
    <property type="entry name" value="3-OXO-TETRONATE 4-PHOSPHATE DECARBOXYLASE-RELATED"/>
    <property type="match status" value="1"/>
</dbReference>
<accession>B5YHY2</accession>
<dbReference type="Proteomes" id="UP000000718">
    <property type="component" value="Chromosome"/>
</dbReference>
<dbReference type="OrthoDB" id="9786287at2"/>
<dbReference type="EnsemblBacteria" id="ACI20850">
    <property type="protein sequence ID" value="ACI20850"/>
    <property type="gene ID" value="THEYE_A0198"/>
</dbReference>
<comment type="cofactor">
    <cofactor evidence="1">
        <name>Zn(2+)</name>
        <dbReference type="ChEBI" id="CHEBI:29105"/>
    </cofactor>
</comment>
<gene>
    <name evidence="12" type="ordered locus">THEYE_A0198</name>
</gene>
<dbReference type="PANTHER" id="PTHR22789">
    <property type="entry name" value="FUCULOSE PHOSPHATE ALDOLASE"/>
    <property type="match status" value="1"/>
</dbReference>
<dbReference type="RefSeq" id="WP_012545581.1">
    <property type="nucleotide sequence ID" value="NC_011296.1"/>
</dbReference>
<comment type="catalytic activity">
    <reaction evidence="10">
        <text>3-dehydro-4-O-phospho-L-erythronate + H(+) = dihydroxyacetone phosphate + CO2</text>
        <dbReference type="Rhea" id="RHEA:52404"/>
        <dbReference type="ChEBI" id="CHEBI:15378"/>
        <dbReference type="ChEBI" id="CHEBI:16526"/>
        <dbReference type="ChEBI" id="CHEBI:57642"/>
        <dbReference type="ChEBI" id="CHEBI:136592"/>
        <dbReference type="EC" id="4.1.1.104"/>
    </reaction>
</comment>
<evidence type="ECO:0000256" key="7">
    <source>
        <dbReference type="ARBA" id="ARBA00044772"/>
    </source>
</evidence>
<evidence type="ECO:0000256" key="10">
    <source>
        <dbReference type="ARBA" id="ARBA00048603"/>
    </source>
</evidence>
<evidence type="ECO:0000256" key="3">
    <source>
        <dbReference type="ARBA" id="ARBA00022723"/>
    </source>
</evidence>
<reference evidence="13" key="1">
    <citation type="submission" date="2008-08" db="EMBL/GenBank/DDBJ databases">
        <title>The complete genome sequence of Thermodesulfovibrio yellowstonii strain ATCC 51303 / DSM 11347 / YP87.</title>
        <authorList>
            <person name="Dodson R.J."/>
            <person name="Durkin A.S."/>
            <person name="Wu M."/>
            <person name="Eisen J."/>
            <person name="Sutton G."/>
        </authorList>
    </citation>
    <scope>NUCLEOTIDE SEQUENCE [LARGE SCALE GENOMIC DNA]</scope>
    <source>
        <strain evidence="13">ATCC 51303 / DSM 11347 / YP87</strain>
    </source>
</reference>
<evidence type="ECO:0000313" key="12">
    <source>
        <dbReference type="EMBL" id="ACI20850.1"/>
    </source>
</evidence>
<dbReference type="EMBL" id="CP001147">
    <property type="protein sequence ID" value="ACI20850.1"/>
    <property type="molecule type" value="Genomic_DNA"/>
</dbReference>
<dbReference type="KEGG" id="tye:THEYE_A0198"/>
<keyword evidence="4" id="KW-0862">Zinc</keyword>
<dbReference type="HOGENOM" id="CLU_006033_3_0_0"/>
<comment type="catalytic activity">
    <reaction evidence="9">
        <text>3-dehydro-4-O-phospho-D-erythronate + H(+) = dihydroxyacetone phosphate + CO2</text>
        <dbReference type="Rhea" id="RHEA:52416"/>
        <dbReference type="ChEBI" id="CHEBI:15378"/>
        <dbReference type="ChEBI" id="CHEBI:16526"/>
        <dbReference type="ChEBI" id="CHEBI:57642"/>
        <dbReference type="ChEBI" id="CHEBI:136593"/>
        <dbReference type="EC" id="4.1.1.104"/>
    </reaction>
</comment>
<dbReference type="GO" id="GO:0046872">
    <property type="term" value="F:metal ion binding"/>
    <property type="evidence" value="ECO:0007669"/>
    <property type="project" value="UniProtKB-KW"/>
</dbReference>
<evidence type="ECO:0000256" key="1">
    <source>
        <dbReference type="ARBA" id="ARBA00001947"/>
    </source>
</evidence>
<dbReference type="PATRIC" id="fig|289376.4.peg.195"/>
<comment type="similarity">
    <text evidence="2">Belongs to the aldolase class II family. AraD/FucA subfamily.</text>
</comment>
<evidence type="ECO:0000313" key="13">
    <source>
        <dbReference type="Proteomes" id="UP000000718"/>
    </source>
</evidence>
<organism evidence="12 13">
    <name type="scientific">Thermodesulfovibrio yellowstonii (strain ATCC 51303 / DSM 11347 / YP87)</name>
    <dbReference type="NCBI Taxonomy" id="289376"/>
    <lineage>
        <taxon>Bacteria</taxon>
        <taxon>Pseudomonadati</taxon>
        <taxon>Nitrospirota</taxon>
        <taxon>Thermodesulfovibrionia</taxon>
        <taxon>Thermodesulfovibrionales</taxon>
        <taxon>Thermodesulfovibrionaceae</taxon>
        <taxon>Thermodesulfovibrio</taxon>
    </lineage>
</organism>
<keyword evidence="5 12" id="KW-0456">Lyase</keyword>
<dbReference type="GO" id="GO:0005829">
    <property type="term" value="C:cytosol"/>
    <property type="evidence" value="ECO:0000318"/>
    <property type="project" value="GO_Central"/>
</dbReference>